<evidence type="ECO:0000256" key="2">
    <source>
        <dbReference type="SAM" id="MobiDB-lite"/>
    </source>
</evidence>
<feature type="region of interest" description="Disordered" evidence="2">
    <location>
        <begin position="116"/>
        <end position="200"/>
    </location>
</feature>
<feature type="coiled-coil region" evidence="1">
    <location>
        <begin position="230"/>
        <end position="289"/>
    </location>
</feature>
<proteinExistence type="predicted"/>
<reference evidence="3" key="1">
    <citation type="submission" date="2023-08" db="EMBL/GenBank/DDBJ databases">
        <authorList>
            <person name="Audoor S."/>
            <person name="Bilcke G."/>
        </authorList>
    </citation>
    <scope>NUCLEOTIDE SEQUENCE</scope>
</reference>
<feature type="region of interest" description="Disordered" evidence="2">
    <location>
        <begin position="423"/>
        <end position="452"/>
    </location>
</feature>
<organism evidence="3 4">
    <name type="scientific">Cylindrotheca closterium</name>
    <dbReference type="NCBI Taxonomy" id="2856"/>
    <lineage>
        <taxon>Eukaryota</taxon>
        <taxon>Sar</taxon>
        <taxon>Stramenopiles</taxon>
        <taxon>Ochrophyta</taxon>
        <taxon>Bacillariophyta</taxon>
        <taxon>Bacillariophyceae</taxon>
        <taxon>Bacillariophycidae</taxon>
        <taxon>Bacillariales</taxon>
        <taxon>Bacillariaceae</taxon>
        <taxon>Cylindrotheca</taxon>
    </lineage>
</organism>
<feature type="coiled-coil region" evidence="1">
    <location>
        <begin position="505"/>
        <end position="532"/>
    </location>
</feature>
<dbReference type="AlphaFoldDB" id="A0AAD2GD32"/>
<keyword evidence="4" id="KW-1185">Reference proteome</keyword>
<name>A0AAD2GD32_9STRA</name>
<dbReference type="EMBL" id="CAKOGP040002424">
    <property type="protein sequence ID" value="CAJ1969120.1"/>
    <property type="molecule type" value="Genomic_DNA"/>
</dbReference>
<accession>A0AAD2GD32</accession>
<feature type="compositionally biased region" description="Pro residues" evidence="2">
    <location>
        <begin position="438"/>
        <end position="448"/>
    </location>
</feature>
<dbReference type="Proteomes" id="UP001295423">
    <property type="component" value="Unassembled WGS sequence"/>
</dbReference>
<feature type="compositionally biased region" description="Pro residues" evidence="2">
    <location>
        <begin position="340"/>
        <end position="353"/>
    </location>
</feature>
<feature type="region of interest" description="Disordered" evidence="2">
    <location>
        <begin position="1"/>
        <end position="35"/>
    </location>
</feature>
<evidence type="ECO:0000256" key="1">
    <source>
        <dbReference type="SAM" id="Coils"/>
    </source>
</evidence>
<feature type="region of interest" description="Disordered" evidence="2">
    <location>
        <begin position="320"/>
        <end position="357"/>
    </location>
</feature>
<gene>
    <name evidence="3" type="ORF">CYCCA115_LOCUS23546</name>
</gene>
<keyword evidence="1" id="KW-0175">Coiled coil</keyword>
<protein>
    <submittedName>
        <fullName evidence="3">Uncharacterized protein</fullName>
    </submittedName>
</protein>
<evidence type="ECO:0000313" key="3">
    <source>
        <dbReference type="EMBL" id="CAJ1969120.1"/>
    </source>
</evidence>
<sequence length="538" mass="60091">MSEEAAAMTSENKDDHDNDETPTTTTTTIHAAPMSPMKEAADLIQMLDITCTEMNNCAADAARDAETARKNARAASEIARRYMTRSFPKKTEAPFGFGFGMIEPTSDSVASTLHININDTPSPRRTTRPVAYNNNNNNNNMDLESKESGSFDDDEMDAIIDSSPATPLANKDSATEASSSAEQQRRKARQIYKSPTTRERIAQSHADDVLTMNIELERAKQALKSEQRMHLQTKTALETMRSKNRELEQQKNSLQKTVDTELKEGIQNRHELEHELRQSNLRLQAAEDDAQLALDLAKESAEKRDEMEMALQRALYELEQLKSGKSPSPSKRSVRFADQTPPPPPPPPRPPIGTPTTIATTIAIDNSPRSLTPRSMVAAGRQLLMKHAAASPKTTTENGVVMMDFTPAKSAEKRRRFRERLEQLGLEDSMPSPRRLPSTPPPKPPPPLSSDLEPVVNLLKESGERLNLGGQWWRSEDLNVSTVTSLTEDDNNEDVHLEAMTRQYCQSVEFKIERQTKDINELESLCGFLENKLVRGND</sequence>
<evidence type="ECO:0000313" key="4">
    <source>
        <dbReference type="Proteomes" id="UP001295423"/>
    </source>
</evidence>
<comment type="caution">
    <text evidence="3">The sequence shown here is derived from an EMBL/GenBank/DDBJ whole genome shotgun (WGS) entry which is preliminary data.</text>
</comment>